<dbReference type="GO" id="GO:0007030">
    <property type="term" value="P:Golgi organization"/>
    <property type="evidence" value="ECO:0007669"/>
    <property type="project" value="TreeGrafter"/>
</dbReference>
<dbReference type="STRING" id="333673.A0A3M0KZ38"/>
<comment type="subcellular location">
    <subcellularLocation>
        <location evidence="1">Golgi apparatus membrane</location>
    </subcellularLocation>
</comment>
<proteinExistence type="inferred from homology"/>
<dbReference type="FunFam" id="2.30.42.10:FF:000056">
    <property type="entry name" value="Golgi reassembly-stacking protein 2 isoform 1"/>
    <property type="match status" value="1"/>
</dbReference>
<keyword evidence="9" id="KW-0862">Zinc</keyword>
<organism evidence="12 13">
    <name type="scientific">Hirundo rustica rustica</name>
    <dbReference type="NCBI Taxonomy" id="333673"/>
    <lineage>
        <taxon>Eukaryota</taxon>
        <taxon>Metazoa</taxon>
        <taxon>Chordata</taxon>
        <taxon>Craniata</taxon>
        <taxon>Vertebrata</taxon>
        <taxon>Euteleostomi</taxon>
        <taxon>Archelosauria</taxon>
        <taxon>Archosauria</taxon>
        <taxon>Dinosauria</taxon>
        <taxon>Saurischia</taxon>
        <taxon>Theropoda</taxon>
        <taxon>Coelurosauria</taxon>
        <taxon>Aves</taxon>
        <taxon>Neognathae</taxon>
        <taxon>Neoaves</taxon>
        <taxon>Telluraves</taxon>
        <taxon>Australaves</taxon>
        <taxon>Passeriformes</taxon>
        <taxon>Sylvioidea</taxon>
        <taxon>Hirundinidae</taxon>
        <taxon>Hirundo</taxon>
    </lineage>
</organism>
<evidence type="ECO:0000256" key="2">
    <source>
        <dbReference type="ARBA" id="ARBA00007144"/>
    </source>
</evidence>
<dbReference type="Proteomes" id="UP000269221">
    <property type="component" value="Unassembled WGS sequence"/>
</dbReference>
<keyword evidence="5" id="KW-0677">Repeat</keyword>
<sequence>MGASQSIDIPGGGTEGYHVLRVQENSPGHRAGLEPFFDFIVSINGSRLNKDNDTLKDLLKANVEKPVKMLVYSSKTLELRETSVTPSNMWGGQGLLGVSIRFCSFDGANENVWHVLEVEPNSPAALAGLRPHSDYIIGADTVMNESEDLFSLIETHEAKPLKLYVYNTDTDNCREVVITPNSAWGGEGRIPTRPFEEGKKISLPGQLPSASLSPLKDGFTEVQLSSVNPSATLPPGSAGLEQSLSGLSISSPSATVSNALSTGVPTVPLLPQVSQSLTSVPPVNPATTLPGLMPLPAGLPNLTDLSKLNLPAPQIVPEIIQPGLQPLPPLPPLHLMGITPLSMPPKCVPMLPLVTEASTVPTDLLPSIPQAGSFSINPGTTENVEDSSALTLDNTTPTSRATVVDRSNESSAANEKTTGITDTQASES</sequence>
<evidence type="ECO:0000256" key="3">
    <source>
        <dbReference type="ARBA" id="ARBA00022553"/>
    </source>
</evidence>
<comment type="caution">
    <text evidence="12">The sequence shown here is derived from an EMBL/GenBank/DDBJ whole genome shotgun (WGS) entry which is preliminary data.</text>
</comment>
<gene>
    <name evidence="12" type="ORF">DUI87_04451</name>
</gene>
<dbReference type="Pfam" id="PF04495">
    <property type="entry name" value="GRASP55_65"/>
    <property type="match status" value="1"/>
</dbReference>
<protein>
    <recommendedName>
        <fullName evidence="11">PDZ GRASP-type domain-containing protein</fullName>
    </recommendedName>
</protein>
<comment type="similarity">
    <text evidence="2">Belongs to the GORASP family.</text>
</comment>
<evidence type="ECO:0000259" key="11">
    <source>
        <dbReference type="PROSITE" id="PS51865"/>
    </source>
</evidence>
<dbReference type="GO" id="GO:0000139">
    <property type="term" value="C:Golgi membrane"/>
    <property type="evidence" value="ECO:0007669"/>
    <property type="project" value="UniProtKB-SubCell"/>
</dbReference>
<accession>A0A3M0KZ38</accession>
<dbReference type="SUPFAM" id="SSF50156">
    <property type="entry name" value="PDZ domain-like"/>
    <property type="match status" value="2"/>
</dbReference>
<dbReference type="PROSITE" id="PS51865">
    <property type="entry name" value="PDZ_GRASP"/>
    <property type="match status" value="2"/>
</dbReference>
<evidence type="ECO:0000256" key="1">
    <source>
        <dbReference type="ARBA" id="ARBA00004394"/>
    </source>
</evidence>
<keyword evidence="4" id="KW-0519">Myristate</keyword>
<dbReference type="FunFam" id="2.30.42.10:FF:000026">
    <property type="entry name" value="Golgi reassembly stacking protein 2"/>
    <property type="match status" value="1"/>
</dbReference>
<keyword evidence="9" id="KW-0479">Metal-binding</keyword>
<name>A0A3M0KZ38_HIRRU</name>
<keyword evidence="3" id="KW-0597">Phosphoprotein</keyword>
<feature type="binding site" evidence="9">
    <location>
        <position position="103"/>
    </location>
    <ligand>
        <name>Zn(2+)</name>
        <dbReference type="ChEBI" id="CHEBI:29105"/>
    </ligand>
</feature>
<dbReference type="InterPro" id="IPR024958">
    <property type="entry name" value="GRASP_PDZ"/>
</dbReference>
<evidence type="ECO:0000256" key="4">
    <source>
        <dbReference type="ARBA" id="ARBA00022707"/>
    </source>
</evidence>
<feature type="region of interest" description="Disordered" evidence="10">
    <location>
        <begin position="371"/>
        <end position="428"/>
    </location>
</feature>
<keyword evidence="7" id="KW-0472">Membrane</keyword>
<evidence type="ECO:0000256" key="6">
    <source>
        <dbReference type="ARBA" id="ARBA00023034"/>
    </source>
</evidence>
<dbReference type="GO" id="GO:0046872">
    <property type="term" value="F:metal ion binding"/>
    <property type="evidence" value="ECO:0007669"/>
    <property type="project" value="UniProtKB-KW"/>
</dbReference>
<dbReference type="EMBL" id="QRBI01000096">
    <property type="protein sequence ID" value="RMC18559.1"/>
    <property type="molecule type" value="Genomic_DNA"/>
</dbReference>
<keyword evidence="13" id="KW-1185">Reference proteome</keyword>
<keyword evidence="6" id="KW-0333">Golgi apparatus</keyword>
<reference evidence="12 13" key="1">
    <citation type="submission" date="2018-07" db="EMBL/GenBank/DDBJ databases">
        <title>A high quality draft genome assembly of the barn swallow (H. rustica rustica).</title>
        <authorList>
            <person name="Formenti G."/>
            <person name="Chiara M."/>
            <person name="Poveda L."/>
            <person name="Francoijs K.-J."/>
            <person name="Bonisoli-Alquati A."/>
            <person name="Canova L."/>
            <person name="Gianfranceschi L."/>
            <person name="Horner D.S."/>
            <person name="Saino N."/>
        </authorList>
    </citation>
    <scope>NUCLEOTIDE SEQUENCE [LARGE SCALE GENOMIC DNA]</scope>
    <source>
        <strain evidence="12">Chelidonia</strain>
        <tissue evidence="12">Blood</tissue>
    </source>
</reference>
<evidence type="ECO:0000313" key="12">
    <source>
        <dbReference type="EMBL" id="RMC18559.1"/>
    </source>
</evidence>
<feature type="domain" description="PDZ GRASP-type" evidence="11">
    <location>
        <begin position="111"/>
        <end position="199"/>
    </location>
</feature>
<dbReference type="InterPro" id="IPR007583">
    <property type="entry name" value="GRASP55_65"/>
</dbReference>
<evidence type="ECO:0000256" key="8">
    <source>
        <dbReference type="ARBA" id="ARBA00023288"/>
    </source>
</evidence>
<dbReference type="OrthoDB" id="3318at2759"/>
<dbReference type="AlphaFoldDB" id="A0A3M0KZ38"/>
<evidence type="ECO:0000256" key="10">
    <source>
        <dbReference type="SAM" id="MobiDB-lite"/>
    </source>
</evidence>
<evidence type="ECO:0000256" key="9">
    <source>
        <dbReference type="PIRSR" id="PIRSR607583-1"/>
    </source>
</evidence>
<evidence type="ECO:0000313" key="13">
    <source>
        <dbReference type="Proteomes" id="UP000269221"/>
    </source>
</evidence>
<dbReference type="PANTHER" id="PTHR12893:SF1">
    <property type="entry name" value="GOLGI REASSEMBLY-STACKING PROTEIN 2"/>
    <property type="match status" value="1"/>
</dbReference>
<feature type="compositionally biased region" description="Polar residues" evidence="10">
    <location>
        <begin position="409"/>
        <end position="428"/>
    </location>
</feature>
<feature type="domain" description="PDZ GRASP-type" evidence="11">
    <location>
        <begin position="15"/>
        <end position="105"/>
    </location>
</feature>
<keyword evidence="8" id="KW-0449">Lipoprotein</keyword>
<dbReference type="PANTHER" id="PTHR12893">
    <property type="entry name" value="GOLGI REASSEMBLY STACKING PROTEIN GRASP"/>
    <property type="match status" value="1"/>
</dbReference>
<dbReference type="InterPro" id="IPR036034">
    <property type="entry name" value="PDZ_sf"/>
</dbReference>
<dbReference type="Gene3D" id="2.30.42.10">
    <property type="match status" value="2"/>
</dbReference>
<feature type="binding site" evidence="9">
    <location>
        <position position="18"/>
    </location>
    <ligand>
        <name>Zn(2+)</name>
        <dbReference type="ChEBI" id="CHEBI:29105"/>
    </ligand>
</feature>
<evidence type="ECO:0000256" key="7">
    <source>
        <dbReference type="ARBA" id="ARBA00023136"/>
    </source>
</evidence>
<feature type="compositionally biased region" description="Polar residues" evidence="10">
    <location>
        <begin position="371"/>
        <end position="401"/>
    </location>
</feature>
<evidence type="ECO:0000256" key="5">
    <source>
        <dbReference type="ARBA" id="ARBA00022737"/>
    </source>
</evidence>